<dbReference type="PANTHER" id="PTHR42949:SF3">
    <property type="entry name" value="ANAEROBIC GLYCEROL-3-PHOSPHATE DEHYDROGENASE SUBUNIT B"/>
    <property type="match status" value="1"/>
</dbReference>
<protein>
    <recommendedName>
        <fullName evidence="4">FAD-dependent oxidoreductase</fullName>
    </recommendedName>
</protein>
<organism evidence="2 3">
    <name type="scientific">Devosia nitrariae</name>
    <dbReference type="NCBI Taxonomy" id="2071872"/>
    <lineage>
        <taxon>Bacteria</taxon>
        <taxon>Pseudomonadati</taxon>
        <taxon>Pseudomonadota</taxon>
        <taxon>Alphaproteobacteria</taxon>
        <taxon>Hyphomicrobiales</taxon>
        <taxon>Devosiaceae</taxon>
        <taxon>Devosia</taxon>
    </lineage>
</organism>
<dbReference type="SUPFAM" id="SSF51905">
    <property type="entry name" value="FAD/NAD(P)-binding domain"/>
    <property type="match status" value="1"/>
</dbReference>
<dbReference type="InterPro" id="IPR036188">
    <property type="entry name" value="FAD/NAD-bd_sf"/>
</dbReference>
<dbReference type="Proteomes" id="UP001156691">
    <property type="component" value="Unassembled WGS sequence"/>
</dbReference>
<accession>A0ABQ5W5L9</accession>
<dbReference type="InterPro" id="IPR051691">
    <property type="entry name" value="Metab_Enz_Cyan_OpOx_G3PDH"/>
</dbReference>
<evidence type="ECO:0000313" key="3">
    <source>
        <dbReference type="Proteomes" id="UP001156691"/>
    </source>
</evidence>
<comment type="caution">
    <text evidence="2">The sequence shown here is derived from an EMBL/GenBank/DDBJ whole genome shotgun (WGS) entry which is preliminary data.</text>
</comment>
<name>A0ABQ5W5L9_9HYPH</name>
<evidence type="ECO:0000313" key="2">
    <source>
        <dbReference type="EMBL" id="GLQ55058.1"/>
    </source>
</evidence>
<keyword evidence="1" id="KW-0560">Oxidoreductase</keyword>
<dbReference type="Gene3D" id="3.50.50.60">
    <property type="entry name" value="FAD/NAD(P)-binding domain"/>
    <property type="match status" value="1"/>
</dbReference>
<dbReference type="Pfam" id="PF12831">
    <property type="entry name" value="FAD_oxidored"/>
    <property type="match status" value="1"/>
</dbReference>
<dbReference type="PANTHER" id="PTHR42949">
    <property type="entry name" value="ANAEROBIC GLYCEROL-3-PHOSPHATE DEHYDROGENASE SUBUNIT B"/>
    <property type="match status" value="1"/>
</dbReference>
<dbReference type="PRINTS" id="PR00469">
    <property type="entry name" value="PNDRDTASEII"/>
</dbReference>
<keyword evidence="3" id="KW-1185">Reference proteome</keyword>
<gene>
    <name evidence="2" type="ORF">GCM10010862_23170</name>
</gene>
<evidence type="ECO:0008006" key="4">
    <source>
        <dbReference type="Google" id="ProtNLM"/>
    </source>
</evidence>
<proteinExistence type="predicted"/>
<evidence type="ECO:0000256" key="1">
    <source>
        <dbReference type="ARBA" id="ARBA00023002"/>
    </source>
</evidence>
<dbReference type="PRINTS" id="PR00368">
    <property type="entry name" value="FADPNR"/>
</dbReference>
<sequence length="657" mass="68239">MRFRLNGHLVEGFAGDTVLSAAVASGFAEHGTLAGSPIALTTAFAPPVAETADPGHALPMARVPAIDNLDLVTLPAGPAGDTAAARLRRILQGPPRSLGIRLDTTALPPGTSAMEAGEVRAADVVIVGGGVAGMTAAVAAARMDRSVVLVERRPMLGGNAMLFGRTEGEEAPEDAIARLTSEITALANIAVLVASEVVALNGRRLRIHSVLQDKGHAKETIREIEASHVVLATGTLERLPLFTGNRLPGVVGTMEAFHLAHAYGVWPDRSAAFATVSNAAYRLAVLAADAGIGVRRIVDHRPQPQSRFIEFCKAYGITMAGGVMPLAATLSGRGAPGLSVRTAVSIEGYEREEEPLHAQRLIVCGGWQPDLTLWHMGGGLSGWQAEQSRLVAGDGPPHLALAGAAAGYLGTQACLDSGGEAVARCFGQPVPHLHETLIDPAYETPDAPATIASIPAKAAAPCYLDGGESLTALPATPRAPILGKLGLARHTPTWNLAEQSRALSIADVAAGVALGAIPSESAGEVARERAIDRGAFFERERETGTAGEDLPPPLVPDYLNARYGPNATVWLVQSLETRRLDTGSLIFVNSDQANPVHAIGVVLTPLPEARGQALALIGKVGATPGEGATLRDQNRPVPIRLVRPHDANANAVANEPA</sequence>
<reference evidence="3" key="1">
    <citation type="journal article" date="2019" name="Int. J. Syst. Evol. Microbiol.">
        <title>The Global Catalogue of Microorganisms (GCM) 10K type strain sequencing project: providing services to taxonomists for standard genome sequencing and annotation.</title>
        <authorList>
            <consortium name="The Broad Institute Genomics Platform"/>
            <consortium name="The Broad Institute Genome Sequencing Center for Infectious Disease"/>
            <person name="Wu L."/>
            <person name="Ma J."/>
        </authorList>
    </citation>
    <scope>NUCLEOTIDE SEQUENCE [LARGE SCALE GENOMIC DNA]</scope>
    <source>
        <strain evidence="3">NBRC 112416</strain>
    </source>
</reference>
<dbReference type="EMBL" id="BSNS01000011">
    <property type="protein sequence ID" value="GLQ55058.1"/>
    <property type="molecule type" value="Genomic_DNA"/>
</dbReference>